<reference evidence="3 4" key="1">
    <citation type="journal article" date="2017" name="Sci. Rep.">
        <title>Characterization and diversity of phages infecting Aeromonas salmonicida subsp. salmonicida.</title>
        <authorList>
            <person name="Vincent A.T."/>
            <person name="Paquet V.E."/>
            <person name="Bernatchez A."/>
            <person name="Tremblay D.M."/>
            <person name="Moineau S."/>
            <person name="Charette S.J."/>
        </authorList>
    </citation>
    <scope>NUCLEOTIDE SEQUENCE [LARGE SCALE GENOMIC DNA]</scope>
</reference>
<dbReference type="Proteomes" id="UP000222894">
    <property type="component" value="Genome"/>
</dbReference>
<evidence type="ECO:0000313" key="3">
    <source>
        <dbReference type="EMBL" id="APU00645.1"/>
    </source>
</evidence>
<feature type="domain" description="Inh N-terminal" evidence="1">
    <location>
        <begin position="21"/>
        <end position="55"/>
    </location>
</feature>
<sequence length="244" mass="27919">MKQKLFVRSELETKFGSLSASESKKKLADYAMKHYDVKLSRQKSFVNMMNDLEEAVSATFEDARKMAGDAIEEINLEERVDFSDSVELDPDLMDKEEIFTEDDELIIDQVEHKPVVQDVGAISINDIPKEDKDKIVEGIKSGVIKIEAPLGVFSGEIIPEKITELVLTFPEGYQPKYKLVGPEGRAFVNVPYWIYDWMQGRNWRADITECPYDKDMLKSLAFYIERDGSVAIRESRNSKFIVIS</sequence>
<protein>
    <submittedName>
        <fullName evidence="3">Protein inh</fullName>
    </submittedName>
</protein>
<dbReference type="PIRSF" id="PIRSF012159">
    <property type="entry name" value="Inh_gp21_prd"/>
    <property type="match status" value="1"/>
</dbReference>
<organism evidence="3 4">
    <name type="scientific">Aeromonas phage 44RR2.8t.2</name>
    <dbReference type="NCBI Taxonomy" id="1932900"/>
    <lineage>
        <taxon>Viruses</taxon>
        <taxon>Duplodnaviria</taxon>
        <taxon>Heunggongvirae</taxon>
        <taxon>Uroviricota</taxon>
        <taxon>Caudoviricetes</taxon>
        <taxon>Pantevenvirales</taxon>
        <taxon>Straboviridae</taxon>
        <taxon>Biquartavirus</taxon>
        <taxon>Biquartavirus 44RR2</taxon>
    </lineage>
</organism>
<accession>A0A219Y9J6</accession>
<dbReference type="Pfam" id="PF26097">
    <property type="entry name" value="Phage_Inh_N"/>
    <property type="match status" value="1"/>
</dbReference>
<dbReference type="InterPro" id="IPR016594">
    <property type="entry name" value="Inh_T4"/>
</dbReference>
<dbReference type="InterPro" id="IPR059055">
    <property type="entry name" value="Inh_C"/>
</dbReference>
<dbReference type="InterPro" id="IPR059054">
    <property type="entry name" value="Inh_N"/>
</dbReference>
<evidence type="ECO:0000313" key="4">
    <source>
        <dbReference type="Proteomes" id="UP000222894"/>
    </source>
</evidence>
<feature type="domain" description="Inh C-terminal" evidence="2">
    <location>
        <begin position="187"/>
        <end position="243"/>
    </location>
</feature>
<dbReference type="EMBL" id="KY290948">
    <property type="protein sequence ID" value="APU00645.1"/>
    <property type="molecule type" value="Genomic_DNA"/>
</dbReference>
<name>A0A219Y9J6_9CAUD</name>
<evidence type="ECO:0000259" key="1">
    <source>
        <dbReference type="Pfam" id="PF26097"/>
    </source>
</evidence>
<dbReference type="Pfam" id="PF26098">
    <property type="entry name" value="Phage_Inh_C"/>
    <property type="match status" value="1"/>
</dbReference>
<proteinExistence type="predicted"/>
<evidence type="ECO:0000259" key="2">
    <source>
        <dbReference type="Pfam" id="PF26098"/>
    </source>
</evidence>